<proteinExistence type="inferred from homology"/>
<comment type="caution">
    <text evidence="6">The sequence shown here is derived from an EMBL/GenBank/DDBJ whole genome shotgun (WGS) entry which is preliminary data.</text>
</comment>
<keyword evidence="7" id="KW-1185">Reference proteome</keyword>
<feature type="chain" id="PRO_5001492179" description="glucuronosyltransferase" evidence="5">
    <location>
        <begin position="24"/>
        <end position="202"/>
    </location>
</feature>
<dbReference type="Proteomes" id="UP000024635">
    <property type="component" value="Unassembled WGS sequence"/>
</dbReference>
<protein>
    <recommendedName>
        <fullName evidence="2">glucuronosyltransferase</fullName>
        <ecNumber evidence="2">2.4.1.17</ecNumber>
    </recommendedName>
</protein>
<dbReference type="GO" id="GO:0015020">
    <property type="term" value="F:glucuronosyltransferase activity"/>
    <property type="evidence" value="ECO:0007669"/>
    <property type="project" value="UniProtKB-EC"/>
</dbReference>
<evidence type="ECO:0000256" key="5">
    <source>
        <dbReference type="SAM" id="SignalP"/>
    </source>
</evidence>
<dbReference type="STRING" id="53326.A0A016WYX7"/>
<keyword evidence="4" id="KW-0808">Transferase</keyword>
<dbReference type="PANTHER" id="PTHR48043">
    <property type="entry name" value="EG:EG0003.4 PROTEIN-RELATED"/>
    <property type="match status" value="1"/>
</dbReference>
<evidence type="ECO:0000256" key="2">
    <source>
        <dbReference type="ARBA" id="ARBA00012544"/>
    </source>
</evidence>
<reference evidence="7" key="1">
    <citation type="journal article" date="2015" name="Nat. Genet.">
        <title>The genome and transcriptome of the zoonotic hookworm Ancylostoma ceylanicum identify infection-specific gene families.</title>
        <authorList>
            <person name="Schwarz E.M."/>
            <person name="Hu Y."/>
            <person name="Antoshechkin I."/>
            <person name="Miller M.M."/>
            <person name="Sternberg P.W."/>
            <person name="Aroian R.V."/>
        </authorList>
    </citation>
    <scope>NUCLEOTIDE SEQUENCE</scope>
    <source>
        <strain evidence="7">HY135</strain>
    </source>
</reference>
<comment type="similarity">
    <text evidence="1">Belongs to the UDP-glycosyltransferase family.</text>
</comment>
<keyword evidence="3" id="KW-0328">Glycosyltransferase</keyword>
<evidence type="ECO:0000313" key="6">
    <source>
        <dbReference type="EMBL" id="EYC44791.1"/>
    </source>
</evidence>
<dbReference type="AlphaFoldDB" id="A0A016WYX7"/>
<sequence length="202" mass="23131">MQLLQMMYFMLLLFNVILDISHAANVLIWSPTFGHSHVRFMGNIADILIKDGHNVTIVSPLMDPHVNMVGHNLPATQIPYKSKYHNLEDWLELDIKGAALWEAPKMEGRCISMDDMNVFMTINKKMFKGILEDTPFLNSLREQRFDVALHEVYEIAAVAIFEDCSGTFCPKHLYKLVNSLPIPNLSRDLEGRVKWRTIASLS</sequence>
<dbReference type="InterPro" id="IPR050271">
    <property type="entry name" value="UDP-glycosyltransferase"/>
</dbReference>
<dbReference type="SUPFAM" id="SSF53756">
    <property type="entry name" value="UDP-Glycosyltransferase/glycogen phosphorylase"/>
    <property type="match status" value="1"/>
</dbReference>
<evidence type="ECO:0000256" key="4">
    <source>
        <dbReference type="ARBA" id="ARBA00022679"/>
    </source>
</evidence>
<keyword evidence="5" id="KW-0732">Signal</keyword>
<dbReference type="EC" id="2.4.1.17" evidence="2"/>
<evidence type="ECO:0000313" key="7">
    <source>
        <dbReference type="Proteomes" id="UP000024635"/>
    </source>
</evidence>
<accession>A0A016WYX7</accession>
<gene>
    <name evidence="6" type="primary">Acey_s0449.g1656</name>
    <name evidence="6" type="ORF">Y032_0449g1656</name>
</gene>
<dbReference type="EMBL" id="JARK01000049">
    <property type="protein sequence ID" value="EYC44791.1"/>
    <property type="molecule type" value="Genomic_DNA"/>
</dbReference>
<name>A0A016WYX7_9BILA</name>
<dbReference type="OrthoDB" id="10457016at2759"/>
<evidence type="ECO:0000256" key="1">
    <source>
        <dbReference type="ARBA" id="ARBA00009995"/>
    </source>
</evidence>
<feature type="signal peptide" evidence="5">
    <location>
        <begin position="1"/>
        <end position="23"/>
    </location>
</feature>
<organism evidence="6 7">
    <name type="scientific">Ancylostoma ceylanicum</name>
    <dbReference type="NCBI Taxonomy" id="53326"/>
    <lineage>
        <taxon>Eukaryota</taxon>
        <taxon>Metazoa</taxon>
        <taxon>Ecdysozoa</taxon>
        <taxon>Nematoda</taxon>
        <taxon>Chromadorea</taxon>
        <taxon>Rhabditida</taxon>
        <taxon>Rhabditina</taxon>
        <taxon>Rhabditomorpha</taxon>
        <taxon>Strongyloidea</taxon>
        <taxon>Ancylostomatidae</taxon>
        <taxon>Ancylostomatinae</taxon>
        <taxon>Ancylostoma</taxon>
    </lineage>
</organism>
<dbReference type="PANTHER" id="PTHR48043:SF145">
    <property type="entry name" value="FI06409P-RELATED"/>
    <property type="match status" value="1"/>
</dbReference>
<evidence type="ECO:0000256" key="3">
    <source>
        <dbReference type="ARBA" id="ARBA00022676"/>
    </source>
</evidence>